<accession>A0A3M7BEM3</accession>
<dbReference type="FunFam" id="3.10.129.10:FF:000033">
    <property type="entry name" value="acyl-coenzyme A thioesterase 13"/>
    <property type="match status" value="1"/>
</dbReference>
<dbReference type="CDD" id="cd03443">
    <property type="entry name" value="PaaI_thioesterase"/>
    <property type="match status" value="1"/>
</dbReference>
<evidence type="ECO:0000259" key="3">
    <source>
        <dbReference type="Pfam" id="PF03061"/>
    </source>
</evidence>
<sequence>MIQHCKQAVAHPAGQFTKLEPQRTNFFQTYGITMAVTPNKTPQHLHIEKLVQTKLPGSPIYAFLLSPVQILQAEKGHVVARLPLSQNHMNSGGSIHGSVSATIVDWMGGMAISSWDLRDKSGVSIDIHVTYQSGAKSGDEIEIEGIAEKVGGSLAFTKVNMFKVEDGKRGRVVVTGTHTKFVKGSEPQKVE</sequence>
<evidence type="ECO:0000313" key="5">
    <source>
        <dbReference type="Proteomes" id="UP000269539"/>
    </source>
</evidence>
<dbReference type="InterPro" id="IPR003736">
    <property type="entry name" value="PAAI_dom"/>
</dbReference>
<dbReference type="EMBL" id="QWIO01004149">
    <property type="protein sequence ID" value="RMY38273.1"/>
    <property type="molecule type" value="Genomic_DNA"/>
</dbReference>
<dbReference type="NCBIfam" id="TIGR00369">
    <property type="entry name" value="unchar_dom_1"/>
    <property type="match status" value="1"/>
</dbReference>
<dbReference type="Pfam" id="PF03061">
    <property type="entry name" value="4HBT"/>
    <property type="match status" value="1"/>
</dbReference>
<evidence type="ECO:0000313" key="4">
    <source>
        <dbReference type="EMBL" id="RMY38273.1"/>
    </source>
</evidence>
<dbReference type="VEuPathDB" id="FungiDB:BTJ68_00914"/>
<organism evidence="4 5">
    <name type="scientific">Hortaea werneckii</name>
    <name type="common">Black yeast</name>
    <name type="synonym">Cladosporium werneckii</name>
    <dbReference type="NCBI Taxonomy" id="91943"/>
    <lineage>
        <taxon>Eukaryota</taxon>
        <taxon>Fungi</taxon>
        <taxon>Dikarya</taxon>
        <taxon>Ascomycota</taxon>
        <taxon>Pezizomycotina</taxon>
        <taxon>Dothideomycetes</taxon>
        <taxon>Dothideomycetidae</taxon>
        <taxon>Mycosphaerellales</taxon>
        <taxon>Teratosphaeriaceae</taxon>
        <taxon>Hortaea</taxon>
    </lineage>
</organism>
<dbReference type="AlphaFoldDB" id="A0A3M7BEM3"/>
<name>A0A3M7BEM3_HORWE</name>
<dbReference type="GO" id="GO:0047617">
    <property type="term" value="F:fatty acyl-CoA hydrolase activity"/>
    <property type="evidence" value="ECO:0007669"/>
    <property type="project" value="InterPro"/>
</dbReference>
<dbReference type="InterPro" id="IPR039298">
    <property type="entry name" value="ACOT13"/>
</dbReference>
<dbReference type="InterPro" id="IPR006683">
    <property type="entry name" value="Thioestr_dom"/>
</dbReference>
<dbReference type="InterPro" id="IPR029069">
    <property type="entry name" value="HotDog_dom_sf"/>
</dbReference>
<dbReference type="PANTHER" id="PTHR21660:SF11">
    <property type="entry name" value="FAMILY PROTEIN, PUTATIVE (AFU_ORTHOLOGUE AFUA_4G04355)-RELATED"/>
    <property type="match status" value="1"/>
</dbReference>
<keyword evidence="2" id="KW-0378">Hydrolase</keyword>
<evidence type="ECO:0000256" key="1">
    <source>
        <dbReference type="ARBA" id="ARBA00008324"/>
    </source>
</evidence>
<comment type="similarity">
    <text evidence="1">Belongs to the thioesterase PaaI family.</text>
</comment>
<evidence type="ECO:0000256" key="2">
    <source>
        <dbReference type="ARBA" id="ARBA00022801"/>
    </source>
</evidence>
<protein>
    <recommendedName>
        <fullName evidence="3">Thioesterase domain-containing protein</fullName>
    </recommendedName>
</protein>
<dbReference type="SUPFAM" id="SSF54637">
    <property type="entry name" value="Thioesterase/thiol ester dehydrase-isomerase"/>
    <property type="match status" value="1"/>
</dbReference>
<dbReference type="Gene3D" id="3.10.129.10">
    <property type="entry name" value="Hotdog Thioesterase"/>
    <property type="match status" value="1"/>
</dbReference>
<gene>
    <name evidence="4" type="ORF">D0864_16425</name>
</gene>
<reference evidence="4 5" key="1">
    <citation type="journal article" date="2018" name="BMC Genomics">
        <title>Genomic evidence for intraspecific hybridization in a clonal and extremely halotolerant yeast.</title>
        <authorList>
            <person name="Gostincar C."/>
            <person name="Stajich J.E."/>
            <person name="Zupancic J."/>
            <person name="Zalar P."/>
            <person name="Gunde-Cimerman N."/>
        </authorList>
    </citation>
    <scope>NUCLEOTIDE SEQUENCE [LARGE SCALE GENOMIC DNA]</scope>
    <source>
        <strain evidence="4 5">EXF-10513</strain>
    </source>
</reference>
<dbReference type="PANTHER" id="PTHR21660">
    <property type="entry name" value="THIOESTERASE SUPERFAMILY MEMBER-RELATED"/>
    <property type="match status" value="1"/>
</dbReference>
<proteinExistence type="inferred from homology"/>
<comment type="caution">
    <text evidence="4">The sequence shown here is derived from an EMBL/GenBank/DDBJ whole genome shotgun (WGS) entry which is preliminary data.</text>
</comment>
<dbReference type="Proteomes" id="UP000269539">
    <property type="component" value="Unassembled WGS sequence"/>
</dbReference>
<feature type="domain" description="Thioesterase" evidence="3">
    <location>
        <begin position="92"/>
        <end position="167"/>
    </location>
</feature>